<evidence type="ECO:0000313" key="3">
    <source>
        <dbReference type="EMBL" id="ATJ92929.1"/>
    </source>
</evidence>
<keyword evidence="3" id="KW-0614">Plasmid</keyword>
<dbReference type="Pfam" id="PF13340">
    <property type="entry name" value="DUF4096"/>
    <property type="match status" value="1"/>
</dbReference>
<dbReference type="Proteomes" id="UP000220394">
    <property type="component" value="Plasmid patbdgp1a"/>
</dbReference>
<feature type="domain" description="Transposase IS4-like" evidence="1">
    <location>
        <begin position="92"/>
        <end position="240"/>
    </location>
</feature>
<sequence length="251" mass="29049">MRRYSLRDDQWERIKDLLPGREGYVGGTAVNNRLFVEAVLYRYRAGIPWRDLPARFGDWKNLHRRLRRWCESGVIERIFRYLAADYDNEYMMIDSTIVRAHQHSAGALKKGARNQAIGRSRGGLTTKIHAICDALGNPVELGITPGQDADITQAEPLLENIDPDAFLADRAYDADRLIDRLIQRGITPVIPPKRNRTTRRKTDFSLYRERNLVERFFNKLKQFRAIATRYDKLKSTFLAAVQFASIIILLN</sequence>
<protein>
    <submittedName>
        <fullName evidence="3">IS5/IS1182 family transposase</fullName>
    </submittedName>
</protein>
<dbReference type="NCBIfam" id="NF033580">
    <property type="entry name" value="transpos_IS5_3"/>
    <property type="match status" value="1"/>
</dbReference>
<evidence type="ECO:0000259" key="1">
    <source>
        <dbReference type="Pfam" id="PF01609"/>
    </source>
</evidence>
<dbReference type="EMBL" id="CP022700">
    <property type="protein sequence ID" value="ATJ92929.1"/>
    <property type="molecule type" value="Genomic_DNA"/>
</dbReference>
<reference evidence="3 4" key="1">
    <citation type="submission" date="2017-08" db="EMBL/GenBank/DDBJ databases">
        <title>Complete Genome Sequence of Acetobacter tropicalis Oregon-R-modENCODE STRAIN BDGP1, an acetic acid bacterium isolated from Drosophila melanogaster gut.</title>
        <authorList>
            <person name="Wan K.H."/>
            <person name="Yu C."/>
            <person name="Park S."/>
            <person name="Hammonds A.S."/>
            <person name="Booth B.W."/>
            <person name="Celniker S.E."/>
        </authorList>
    </citation>
    <scope>NUCLEOTIDE SEQUENCE [LARGE SCALE GENOMIC DNA]</scope>
    <source>
        <strain evidence="3 4">BDGP1</strain>
        <plasmid evidence="4">Plasmid patbdgp1a</plasmid>
    </source>
</reference>
<dbReference type="InterPro" id="IPR052909">
    <property type="entry name" value="Transposase_6_like"/>
</dbReference>
<dbReference type="KEGG" id="ato:CIW82_18840"/>
<dbReference type="AlphaFoldDB" id="A0A291PNA0"/>
<gene>
    <name evidence="3" type="ORF">CIW82_18840</name>
</gene>
<dbReference type="PANTHER" id="PTHR46637">
    <property type="entry name" value="TIS1421-TRANSPOSASE PROTEIN A"/>
    <property type="match status" value="1"/>
</dbReference>
<dbReference type="PANTHER" id="PTHR46637:SF1">
    <property type="entry name" value="BLL5188 PROTEIN"/>
    <property type="match status" value="1"/>
</dbReference>
<dbReference type="GO" id="GO:0004803">
    <property type="term" value="F:transposase activity"/>
    <property type="evidence" value="ECO:0007669"/>
    <property type="project" value="InterPro"/>
</dbReference>
<feature type="domain" description="Insertion element IS402-like" evidence="2">
    <location>
        <begin position="6"/>
        <end position="79"/>
    </location>
</feature>
<organism evidence="3 4">
    <name type="scientific">Acetobacter tropicalis</name>
    <dbReference type="NCBI Taxonomy" id="104102"/>
    <lineage>
        <taxon>Bacteria</taxon>
        <taxon>Pseudomonadati</taxon>
        <taxon>Pseudomonadota</taxon>
        <taxon>Alphaproteobacteria</taxon>
        <taxon>Acetobacterales</taxon>
        <taxon>Acetobacteraceae</taxon>
        <taxon>Acetobacter</taxon>
    </lineage>
</organism>
<evidence type="ECO:0000313" key="4">
    <source>
        <dbReference type="Proteomes" id="UP000220394"/>
    </source>
</evidence>
<dbReference type="InterPro" id="IPR025161">
    <property type="entry name" value="IS402-like_dom"/>
</dbReference>
<evidence type="ECO:0000259" key="2">
    <source>
        <dbReference type="Pfam" id="PF13340"/>
    </source>
</evidence>
<accession>A0A291PNA0</accession>
<dbReference type="InterPro" id="IPR002559">
    <property type="entry name" value="Transposase_11"/>
</dbReference>
<dbReference type="RefSeq" id="WP_097802576.1">
    <property type="nucleotide sequence ID" value="NZ_CP022700.1"/>
</dbReference>
<dbReference type="GO" id="GO:0006313">
    <property type="term" value="P:DNA transposition"/>
    <property type="evidence" value="ECO:0007669"/>
    <property type="project" value="InterPro"/>
</dbReference>
<proteinExistence type="predicted"/>
<name>A0A291PNA0_9PROT</name>
<dbReference type="GO" id="GO:0003677">
    <property type="term" value="F:DNA binding"/>
    <property type="evidence" value="ECO:0007669"/>
    <property type="project" value="InterPro"/>
</dbReference>
<dbReference type="Pfam" id="PF01609">
    <property type="entry name" value="DDE_Tnp_1"/>
    <property type="match status" value="1"/>
</dbReference>
<geneLocation type="plasmid" evidence="4">
    <name>patbdgp1a</name>
</geneLocation>